<gene>
    <name evidence="5" type="ORF">BTO30_03365</name>
</gene>
<dbReference type="RefSeq" id="WP_075397308.1">
    <property type="nucleotide sequence ID" value="NZ_MSDU01000006.1"/>
</dbReference>
<dbReference type="EMBL" id="MSDU01000006">
    <property type="protein sequence ID" value="OLN23620.1"/>
    <property type="molecule type" value="Genomic_DNA"/>
</dbReference>
<dbReference type="GO" id="GO:0005829">
    <property type="term" value="C:cytosol"/>
    <property type="evidence" value="ECO:0007669"/>
    <property type="project" value="TreeGrafter"/>
</dbReference>
<accession>A0A1Q8Q8G7</accession>
<proteinExistence type="inferred from homology"/>
<dbReference type="PROSITE" id="PS51770">
    <property type="entry name" value="HOTDOG_ACOT"/>
    <property type="match status" value="1"/>
</dbReference>
<comment type="caution">
    <text evidence="5">The sequence shown here is derived from an EMBL/GenBank/DDBJ whole genome shotgun (WGS) entry which is preliminary data.</text>
</comment>
<protein>
    <submittedName>
        <fullName evidence="5">Acyl-CoA thioesterase</fullName>
    </submittedName>
</protein>
<organism evidence="5 6">
    <name type="scientific">Domibacillus antri</name>
    <dbReference type="NCBI Taxonomy" id="1714264"/>
    <lineage>
        <taxon>Bacteria</taxon>
        <taxon>Bacillati</taxon>
        <taxon>Bacillota</taxon>
        <taxon>Bacilli</taxon>
        <taxon>Bacillales</taxon>
        <taxon>Bacillaceae</taxon>
        <taxon>Domibacillus</taxon>
    </lineage>
</organism>
<dbReference type="InterPro" id="IPR033120">
    <property type="entry name" value="HOTDOG_ACOT"/>
</dbReference>
<dbReference type="InterPro" id="IPR040170">
    <property type="entry name" value="Cytosol_ACT"/>
</dbReference>
<dbReference type="CDD" id="cd03442">
    <property type="entry name" value="BFIT_BACH"/>
    <property type="match status" value="1"/>
</dbReference>
<evidence type="ECO:0000313" key="5">
    <source>
        <dbReference type="EMBL" id="OLN23620.1"/>
    </source>
</evidence>
<dbReference type="InterPro" id="IPR029069">
    <property type="entry name" value="HotDog_dom_sf"/>
</dbReference>
<dbReference type="Pfam" id="PF03061">
    <property type="entry name" value="4HBT"/>
    <property type="match status" value="1"/>
</dbReference>
<dbReference type="Gene3D" id="3.10.129.10">
    <property type="entry name" value="Hotdog Thioesterase"/>
    <property type="match status" value="1"/>
</dbReference>
<keyword evidence="2 3" id="KW-0378">Hydrolase</keyword>
<evidence type="ECO:0000256" key="2">
    <source>
        <dbReference type="ARBA" id="ARBA00022801"/>
    </source>
</evidence>
<dbReference type="STRING" id="1714264.BTO30_03365"/>
<dbReference type="GO" id="GO:0006637">
    <property type="term" value="P:acyl-CoA metabolic process"/>
    <property type="evidence" value="ECO:0007669"/>
    <property type="project" value="TreeGrafter"/>
</dbReference>
<comment type="similarity">
    <text evidence="1">Belongs to the acyl coenzyme A hydrolase family.</text>
</comment>
<feature type="domain" description="HotDog ACOT-type" evidence="4">
    <location>
        <begin position="8"/>
        <end position="120"/>
    </location>
</feature>
<reference evidence="5 6" key="1">
    <citation type="submission" date="2016-12" db="EMBL/GenBank/DDBJ databases">
        <title>Domibacillus antri genome sequencing.</title>
        <authorList>
            <person name="Verma A."/>
            <person name="Krishnamurthi S."/>
        </authorList>
    </citation>
    <scope>NUCLEOTIDE SEQUENCE [LARGE SCALE GENOMIC DNA]</scope>
    <source>
        <strain evidence="5 6">XD80</strain>
    </source>
</reference>
<dbReference type="PANTHER" id="PTHR11049">
    <property type="entry name" value="ACYL COENZYME A THIOESTER HYDROLASE"/>
    <property type="match status" value="1"/>
</dbReference>
<dbReference type="InterPro" id="IPR006683">
    <property type="entry name" value="Thioestr_dom"/>
</dbReference>
<dbReference type="GO" id="GO:0009062">
    <property type="term" value="P:fatty acid catabolic process"/>
    <property type="evidence" value="ECO:0007669"/>
    <property type="project" value="TreeGrafter"/>
</dbReference>
<dbReference type="AlphaFoldDB" id="A0A1Q8Q8G7"/>
<evidence type="ECO:0000256" key="3">
    <source>
        <dbReference type="PROSITE-ProRule" id="PRU01106"/>
    </source>
</evidence>
<evidence type="ECO:0000256" key="1">
    <source>
        <dbReference type="ARBA" id="ARBA00010458"/>
    </source>
</evidence>
<evidence type="ECO:0000259" key="4">
    <source>
        <dbReference type="PROSITE" id="PS51770"/>
    </source>
</evidence>
<dbReference type="Proteomes" id="UP000185568">
    <property type="component" value="Unassembled WGS sequence"/>
</dbReference>
<dbReference type="PANTHER" id="PTHR11049:SF24">
    <property type="entry name" value="CYTOSOLIC ACYL COENZYME A THIOESTER HYDROLASE"/>
    <property type="match status" value="1"/>
</dbReference>
<evidence type="ECO:0000313" key="6">
    <source>
        <dbReference type="Proteomes" id="UP000185568"/>
    </source>
</evidence>
<dbReference type="SUPFAM" id="SSF54637">
    <property type="entry name" value="Thioesterase/thiol ester dehydrase-isomerase"/>
    <property type="match status" value="1"/>
</dbReference>
<dbReference type="OrthoDB" id="9791628at2"/>
<name>A0A1Q8Q8G7_9BACI</name>
<dbReference type="GO" id="GO:0052816">
    <property type="term" value="F:long-chain fatty acyl-CoA hydrolase activity"/>
    <property type="evidence" value="ECO:0007669"/>
    <property type="project" value="TreeGrafter"/>
</dbReference>
<keyword evidence="6" id="KW-1185">Reference proteome</keyword>
<sequence>MKETKRMQDTIAVKSAQVFPPDTNYYGTLFGGKLMAHIDDVASISATRFARNPTVTASTDSVDFLRPIKVGDTVTLKAMVTHTGHSSMEVFVRVTSENLVTGDEEVAAISFLTFVALDENGRPVEVADVIPESEEEKWLFDTAPARAAYRKTRKDHSKELALFFKKI</sequence>